<dbReference type="Gene3D" id="1.20.1260.100">
    <property type="entry name" value="TspO/MBR protein"/>
    <property type="match status" value="1"/>
</dbReference>
<sequence>MAPQTPDRSPRVRQAIVTVVYVVCVVASFIGSGALGGTPIAEAADGLLSSESTLLAPGSGAFSIWTVIYIGLGAYTVWQWTDAVDPRRIAWLVTASLVLNAAWIFVVQAGVVLLSVVVIVVLLAVLAETFRRLVTTRPRGRVEAVVADGTMGLYLGWVCVATCANIAAALYGAGVDGGTTPQWWAVAVLAVVAAVGVAIAVYGRGRLAVAAAIVWGLGWIAQARLEGIPASTATALAAVAAAVVIAFATAAARLRAGPMPVRS</sequence>
<organism evidence="2 3">
    <name type="scientific">Cellulomonas chengniuliangii</name>
    <dbReference type="NCBI Taxonomy" id="2968084"/>
    <lineage>
        <taxon>Bacteria</taxon>
        <taxon>Bacillati</taxon>
        <taxon>Actinomycetota</taxon>
        <taxon>Actinomycetes</taxon>
        <taxon>Micrococcales</taxon>
        <taxon>Cellulomonadaceae</taxon>
        <taxon>Cellulomonas</taxon>
    </lineage>
</organism>
<keyword evidence="3" id="KW-1185">Reference proteome</keyword>
<feature type="transmembrane region" description="Helical" evidence="1">
    <location>
        <begin position="12"/>
        <end position="35"/>
    </location>
</feature>
<feature type="transmembrane region" description="Helical" evidence="1">
    <location>
        <begin position="183"/>
        <end position="202"/>
    </location>
</feature>
<gene>
    <name evidence="2" type="ORF">NP064_12755</name>
</gene>
<keyword evidence="1" id="KW-0812">Transmembrane</keyword>
<accession>A0ABY5KZR9</accession>
<feature type="transmembrane region" description="Helical" evidence="1">
    <location>
        <begin position="112"/>
        <end position="130"/>
    </location>
</feature>
<name>A0ABY5KZR9_9CELL</name>
<dbReference type="RefSeq" id="WP_227570492.1">
    <property type="nucleotide sequence ID" value="NZ_CP101988.1"/>
</dbReference>
<reference evidence="2 3" key="1">
    <citation type="submission" date="2022-07" db="EMBL/GenBank/DDBJ databases">
        <title>Novel species in genus cellulomonas.</title>
        <authorList>
            <person name="Ye L."/>
        </authorList>
    </citation>
    <scope>NUCLEOTIDE SEQUENCE [LARGE SCALE GENOMIC DNA]</scope>
    <source>
        <strain evidence="3">zg-Y338</strain>
    </source>
</reference>
<evidence type="ECO:0000256" key="1">
    <source>
        <dbReference type="SAM" id="Phobius"/>
    </source>
</evidence>
<dbReference type="PANTHER" id="PTHR33802:SF1">
    <property type="entry name" value="XK-RELATED PROTEIN"/>
    <property type="match status" value="1"/>
</dbReference>
<feature type="transmembrane region" description="Helical" evidence="1">
    <location>
        <begin position="55"/>
        <end position="77"/>
    </location>
</feature>
<feature type="transmembrane region" description="Helical" evidence="1">
    <location>
        <begin position="231"/>
        <end position="252"/>
    </location>
</feature>
<keyword evidence="1" id="KW-0472">Membrane</keyword>
<dbReference type="PANTHER" id="PTHR33802">
    <property type="entry name" value="SI:CH211-161H7.5-RELATED"/>
    <property type="match status" value="1"/>
</dbReference>
<feature type="transmembrane region" description="Helical" evidence="1">
    <location>
        <begin position="89"/>
        <end position="106"/>
    </location>
</feature>
<protein>
    <submittedName>
        <fullName evidence="2">Tryptophan-rich sensory protein</fullName>
    </submittedName>
</protein>
<dbReference type="Proteomes" id="UP001316189">
    <property type="component" value="Chromosome"/>
</dbReference>
<dbReference type="InterPro" id="IPR038330">
    <property type="entry name" value="TspO/MBR-related_sf"/>
</dbReference>
<keyword evidence="1" id="KW-1133">Transmembrane helix</keyword>
<dbReference type="EMBL" id="CP101988">
    <property type="protein sequence ID" value="UUI74650.1"/>
    <property type="molecule type" value="Genomic_DNA"/>
</dbReference>
<feature type="transmembrane region" description="Helical" evidence="1">
    <location>
        <begin position="151"/>
        <end position="171"/>
    </location>
</feature>
<evidence type="ECO:0000313" key="3">
    <source>
        <dbReference type="Proteomes" id="UP001316189"/>
    </source>
</evidence>
<evidence type="ECO:0000313" key="2">
    <source>
        <dbReference type="EMBL" id="UUI74650.1"/>
    </source>
</evidence>
<feature type="transmembrane region" description="Helical" evidence="1">
    <location>
        <begin position="207"/>
        <end position="225"/>
    </location>
</feature>
<proteinExistence type="predicted"/>